<evidence type="ECO:0000313" key="2">
    <source>
        <dbReference type="Proteomes" id="UP000436027"/>
    </source>
</evidence>
<dbReference type="Proteomes" id="UP000436027">
    <property type="component" value="Unassembled WGS sequence"/>
</dbReference>
<protein>
    <submittedName>
        <fullName evidence="1">Uncharacterized protein</fullName>
    </submittedName>
</protein>
<proteinExistence type="predicted"/>
<name>A0AAD3X3K5_MICMQ</name>
<dbReference type="RefSeq" id="WP_151487194.1">
    <property type="nucleotide sequence ID" value="NZ_BAAAIN010000001.1"/>
</dbReference>
<dbReference type="EMBL" id="WAAQ01000002">
    <property type="protein sequence ID" value="KAB1883959.1"/>
    <property type="molecule type" value="Genomic_DNA"/>
</dbReference>
<reference evidence="1 2" key="1">
    <citation type="submission" date="2019-09" db="EMBL/GenBank/DDBJ databases">
        <title>Whole genome sequencing of Microbacterium maritypicum.</title>
        <authorList>
            <person name="Lenchi N."/>
        </authorList>
    </citation>
    <scope>NUCLEOTIDE SEQUENCE [LARGE SCALE GENOMIC DNA]</scope>
    <source>
        <strain evidence="1 2">DSM 12512</strain>
    </source>
</reference>
<sequence length="64" mass="7470">MNDPEYPLANEVGVVLDERFRWTRQQVREETGRDLDDDTMQRAFTLMNQIRSLSGELDDVLRGA</sequence>
<evidence type="ECO:0000313" key="1">
    <source>
        <dbReference type="EMBL" id="KAB1883959.1"/>
    </source>
</evidence>
<comment type="caution">
    <text evidence="1">The sequence shown here is derived from an EMBL/GenBank/DDBJ whole genome shotgun (WGS) entry which is preliminary data.</text>
</comment>
<dbReference type="AlphaFoldDB" id="A0AAD3X3K5"/>
<gene>
    <name evidence="1" type="ORF">F6W70_15410</name>
</gene>
<organism evidence="1 2">
    <name type="scientific">Microbacterium maritypicum</name>
    <name type="common">Microbacterium liquefaciens</name>
    <dbReference type="NCBI Taxonomy" id="33918"/>
    <lineage>
        <taxon>Bacteria</taxon>
        <taxon>Bacillati</taxon>
        <taxon>Actinomycetota</taxon>
        <taxon>Actinomycetes</taxon>
        <taxon>Micrococcales</taxon>
        <taxon>Microbacteriaceae</taxon>
        <taxon>Microbacterium</taxon>
    </lineage>
</organism>
<accession>A0AAD3X3K5</accession>